<dbReference type="AlphaFoldDB" id="A0A0V0XXA5"/>
<accession>A0A0V0XXA5</accession>
<evidence type="ECO:0000313" key="2">
    <source>
        <dbReference type="Proteomes" id="UP000054815"/>
    </source>
</evidence>
<dbReference type="Proteomes" id="UP000054815">
    <property type="component" value="Unassembled WGS sequence"/>
</dbReference>
<protein>
    <submittedName>
        <fullName evidence="1">Uncharacterized protein</fullName>
    </submittedName>
</protein>
<organism evidence="1 2">
    <name type="scientific">Trichinella pseudospiralis</name>
    <name type="common">Parasitic roundworm</name>
    <dbReference type="NCBI Taxonomy" id="6337"/>
    <lineage>
        <taxon>Eukaryota</taxon>
        <taxon>Metazoa</taxon>
        <taxon>Ecdysozoa</taxon>
        <taxon>Nematoda</taxon>
        <taxon>Enoplea</taxon>
        <taxon>Dorylaimia</taxon>
        <taxon>Trichinellida</taxon>
        <taxon>Trichinellidae</taxon>
        <taxon>Trichinella</taxon>
    </lineage>
</organism>
<name>A0A0V0XXA5_TRIPS</name>
<sequence length="107" mass="11843">MNNGFYCFTQASLLASIKQLTRTFQLASLGQLNIKQSTSRVSGPGSLVILENHRALKHEQESKLSHCDIVRKKSSDTIWQVLQYQLSAAQSKAARPSSLVLCKITGH</sequence>
<comment type="caution">
    <text evidence="1">The sequence shown here is derived from an EMBL/GenBank/DDBJ whole genome shotgun (WGS) entry which is preliminary data.</text>
</comment>
<dbReference type="EMBL" id="JYDU01000106">
    <property type="protein sequence ID" value="KRX92655.1"/>
    <property type="molecule type" value="Genomic_DNA"/>
</dbReference>
<gene>
    <name evidence="1" type="ORF">T4E_2580</name>
</gene>
<reference evidence="1 2" key="1">
    <citation type="submission" date="2015-01" db="EMBL/GenBank/DDBJ databases">
        <title>Evolution of Trichinella species and genotypes.</title>
        <authorList>
            <person name="Korhonen P.K."/>
            <person name="Edoardo P."/>
            <person name="Giuseppe L.R."/>
            <person name="Gasser R.B."/>
        </authorList>
    </citation>
    <scope>NUCLEOTIDE SEQUENCE [LARGE SCALE GENOMIC DNA]</scope>
    <source>
        <strain evidence="1">ISS141</strain>
    </source>
</reference>
<evidence type="ECO:0000313" key="1">
    <source>
        <dbReference type="EMBL" id="KRX92655.1"/>
    </source>
</evidence>
<proteinExistence type="predicted"/>